<evidence type="ECO:0000256" key="3">
    <source>
        <dbReference type="ARBA" id="ARBA00022448"/>
    </source>
</evidence>
<feature type="transmembrane region" description="Helical" evidence="9">
    <location>
        <begin position="629"/>
        <end position="646"/>
    </location>
</feature>
<dbReference type="GO" id="GO:0035673">
    <property type="term" value="F:oligopeptide transmembrane transporter activity"/>
    <property type="evidence" value="ECO:0007669"/>
    <property type="project" value="InterPro"/>
</dbReference>
<feature type="transmembrane region" description="Helical" evidence="9">
    <location>
        <begin position="697"/>
        <end position="721"/>
    </location>
</feature>
<proteinExistence type="inferred from homology"/>
<feature type="transmembrane region" description="Helical" evidence="9">
    <location>
        <begin position="319"/>
        <end position="340"/>
    </location>
</feature>
<keyword evidence="6" id="KW-0653">Protein transport</keyword>
<dbReference type="EMBL" id="KV428144">
    <property type="protein sequence ID" value="KZT35306.1"/>
    <property type="molecule type" value="Genomic_DNA"/>
</dbReference>
<reference evidence="10 11" key="1">
    <citation type="journal article" date="2016" name="Mol. Biol. Evol.">
        <title>Comparative Genomics of Early-Diverging Mushroom-Forming Fungi Provides Insights into the Origins of Lignocellulose Decay Capabilities.</title>
        <authorList>
            <person name="Nagy L.G."/>
            <person name="Riley R."/>
            <person name="Tritt A."/>
            <person name="Adam C."/>
            <person name="Daum C."/>
            <person name="Floudas D."/>
            <person name="Sun H."/>
            <person name="Yadav J.S."/>
            <person name="Pangilinan J."/>
            <person name="Larsson K.H."/>
            <person name="Matsuura K."/>
            <person name="Barry K."/>
            <person name="Labutti K."/>
            <person name="Kuo R."/>
            <person name="Ohm R.A."/>
            <person name="Bhattacharya S.S."/>
            <person name="Shirouzu T."/>
            <person name="Yoshinaga Y."/>
            <person name="Martin F.M."/>
            <person name="Grigoriev I.V."/>
            <person name="Hibbett D.S."/>
        </authorList>
    </citation>
    <scope>NUCLEOTIDE SEQUENCE [LARGE SCALE GENOMIC DNA]</scope>
    <source>
        <strain evidence="10 11">HHB10207 ss-3</strain>
    </source>
</reference>
<keyword evidence="8 9" id="KW-0472">Membrane</keyword>
<dbReference type="AlphaFoldDB" id="A0A166AGR9"/>
<keyword evidence="7 9" id="KW-1133">Transmembrane helix</keyword>
<dbReference type="Pfam" id="PF03169">
    <property type="entry name" value="OPT"/>
    <property type="match status" value="1"/>
</dbReference>
<evidence type="ECO:0000256" key="7">
    <source>
        <dbReference type="ARBA" id="ARBA00022989"/>
    </source>
</evidence>
<evidence type="ECO:0000256" key="5">
    <source>
        <dbReference type="ARBA" id="ARBA00022856"/>
    </source>
</evidence>
<feature type="transmembrane region" description="Helical" evidence="9">
    <location>
        <begin position="476"/>
        <end position="497"/>
    </location>
</feature>
<feature type="transmembrane region" description="Helical" evidence="9">
    <location>
        <begin position="214"/>
        <end position="232"/>
    </location>
</feature>
<keyword evidence="4 9" id="KW-0812">Transmembrane</keyword>
<accession>A0A166AGR9</accession>
<evidence type="ECO:0000313" key="11">
    <source>
        <dbReference type="Proteomes" id="UP000076798"/>
    </source>
</evidence>
<keyword evidence="3" id="KW-0813">Transport</keyword>
<feature type="transmembrane region" description="Helical" evidence="9">
    <location>
        <begin position="503"/>
        <end position="523"/>
    </location>
</feature>
<evidence type="ECO:0000256" key="1">
    <source>
        <dbReference type="ARBA" id="ARBA00004141"/>
    </source>
</evidence>
<feature type="transmembrane region" description="Helical" evidence="9">
    <location>
        <begin position="182"/>
        <end position="202"/>
    </location>
</feature>
<organism evidence="10 11">
    <name type="scientific">Sistotremastrum suecicum HHB10207 ss-3</name>
    <dbReference type="NCBI Taxonomy" id="1314776"/>
    <lineage>
        <taxon>Eukaryota</taxon>
        <taxon>Fungi</taxon>
        <taxon>Dikarya</taxon>
        <taxon>Basidiomycota</taxon>
        <taxon>Agaricomycotina</taxon>
        <taxon>Agaricomycetes</taxon>
        <taxon>Sistotremastrales</taxon>
        <taxon>Sistotremastraceae</taxon>
        <taxon>Sistotremastrum</taxon>
    </lineage>
</organism>
<comment type="similarity">
    <text evidence="2">Belongs to the oligopeptide OPT transporter family.</text>
</comment>
<feature type="transmembrane region" description="Helical" evidence="9">
    <location>
        <begin position="277"/>
        <end position="299"/>
    </location>
</feature>
<evidence type="ECO:0000256" key="4">
    <source>
        <dbReference type="ARBA" id="ARBA00022692"/>
    </source>
</evidence>
<feature type="transmembrane region" description="Helical" evidence="9">
    <location>
        <begin position="417"/>
        <end position="445"/>
    </location>
</feature>
<evidence type="ECO:0000313" key="10">
    <source>
        <dbReference type="EMBL" id="KZT35306.1"/>
    </source>
</evidence>
<sequence>MDSLTSLRYRHGKSDPDVPVDVDYEIEQHLNDPNWDISSRTTVDTLELGEKKKAYNSDDDATSMASSREVGSRMAFQAEDDLDDDSPYPEVRAAVPNTDDPSIPVNTFRVWFLGTIVTILLSGMNQFFGMRYPSVFITGLVAQLVSLPAGKFMEWALPTKVFNVGGVTFSFNPGPFNVKEHVLITVMANVVAGGAYATDVIAVQRMYFNQNWGASYQLLLVISSQMLGFAFAGLTRRFLVWPASMLWPGALVNASLFSTLHKAWGTVDKRHMSREKFFLCALGAGFVWYFLPGYLFTALSIFNWVCWIAPNNIVVNQVFGYSTGLGMGFITFDWAMIAYIGSPLVTPWWAEVNIFAAVVLVYWIAVPIIYYKNVFFSKFMPISAAASFDNTGNEYDPLQIIVDGEFDVDAYRAYSPIFIPATFAVSYGMGFATLTSIFTHTFLWYRRDIVRQFRSSLRDHKDVHARLMMSYKEVPGWWYGILGGIAMIFAIITVEVWDTKLPVWGLVFAILIAGLYMIPSGMLQAITNQTISLNILAEVIVGYVLPGRPIAMMLFKTYCFFTVSQGTGFISDMNPSSRHYMKIPPRAMFWAQTLSTLVSCFVVVGVQAWQFENIDGFCTPDQPNGFTCPSLSVFVSAAMIWGGIGPQRTFSVGQLYSPLLWFFLIGLLAPIPFYFAAKRWPRSPFRYVNLPVFFTGVGAMPPATGINFSSWFFTGFIFQYYMRRKHFRWWIRYNYILSAAMDSAVGLALIIIFFALQYPKGGVNLNWWGNTVWQNTLDSMGAPFYTLQPNETFGPTTVCSLLPVLREFRLTFSFSQWS</sequence>
<dbReference type="NCBIfam" id="TIGR00727">
    <property type="entry name" value="ISP4_OPT"/>
    <property type="match status" value="1"/>
</dbReference>
<dbReference type="InterPro" id="IPR004813">
    <property type="entry name" value="OPT"/>
</dbReference>
<evidence type="ECO:0000256" key="8">
    <source>
        <dbReference type="ARBA" id="ARBA00023136"/>
    </source>
</evidence>
<dbReference type="NCBIfam" id="TIGR00728">
    <property type="entry name" value="OPT_sfam"/>
    <property type="match status" value="1"/>
</dbReference>
<evidence type="ECO:0000256" key="9">
    <source>
        <dbReference type="SAM" id="Phobius"/>
    </source>
</evidence>
<feature type="transmembrane region" description="Helical" evidence="9">
    <location>
        <begin position="238"/>
        <end position="257"/>
    </location>
</feature>
<keyword evidence="5" id="KW-0571">Peptide transport</keyword>
<feature type="transmembrane region" description="Helical" evidence="9">
    <location>
        <begin position="108"/>
        <end position="128"/>
    </location>
</feature>
<dbReference type="OrthoDB" id="9986677at2759"/>
<comment type="subcellular location">
    <subcellularLocation>
        <location evidence="1">Membrane</location>
        <topology evidence="1">Multi-pass membrane protein</topology>
    </subcellularLocation>
</comment>
<dbReference type="GO" id="GO:0015031">
    <property type="term" value="P:protein transport"/>
    <property type="evidence" value="ECO:0007669"/>
    <property type="project" value="UniProtKB-KW"/>
</dbReference>
<keyword evidence="11" id="KW-1185">Reference proteome</keyword>
<evidence type="ECO:0000256" key="2">
    <source>
        <dbReference type="ARBA" id="ARBA00008807"/>
    </source>
</evidence>
<protein>
    <submittedName>
        <fullName evidence="10">Glutathione transporter</fullName>
    </submittedName>
</protein>
<name>A0A166AGR9_9AGAM</name>
<dbReference type="GO" id="GO:0016020">
    <property type="term" value="C:membrane"/>
    <property type="evidence" value="ECO:0007669"/>
    <property type="project" value="UniProtKB-SubCell"/>
</dbReference>
<evidence type="ECO:0000256" key="6">
    <source>
        <dbReference type="ARBA" id="ARBA00022927"/>
    </source>
</evidence>
<dbReference type="InterPro" id="IPR004648">
    <property type="entry name" value="Oligpept_transpt"/>
</dbReference>
<dbReference type="Proteomes" id="UP000076798">
    <property type="component" value="Unassembled WGS sequence"/>
</dbReference>
<dbReference type="PANTHER" id="PTHR22601">
    <property type="entry name" value="ISP4 LIKE PROTEIN"/>
    <property type="match status" value="1"/>
</dbReference>
<feature type="transmembrane region" description="Helical" evidence="9">
    <location>
        <begin position="352"/>
        <end position="371"/>
    </location>
</feature>
<feature type="transmembrane region" description="Helical" evidence="9">
    <location>
        <begin position="733"/>
        <end position="756"/>
    </location>
</feature>
<feature type="transmembrane region" description="Helical" evidence="9">
    <location>
        <begin position="587"/>
        <end position="609"/>
    </location>
</feature>
<gene>
    <name evidence="10" type="ORF">SISSUDRAFT_1071865</name>
</gene>
<feature type="transmembrane region" description="Helical" evidence="9">
    <location>
        <begin position="658"/>
        <end position="677"/>
    </location>
</feature>